<proteinExistence type="inferred from homology"/>
<dbReference type="InterPro" id="IPR006076">
    <property type="entry name" value="FAD-dep_OxRdtase"/>
</dbReference>
<feature type="domain" description="FAD dependent oxidoreductase" evidence="6">
    <location>
        <begin position="7"/>
        <end position="385"/>
    </location>
</feature>
<sequence>MPTDTPDFLIIGAGVIGLAMALEARKRHPSAAITVVDKESIPGQHASGRNSGVLHAGFYYTGDSLKARFTLEGNRAWTDYCLERGLQINQCGKLVVASSEAELAGLDLLQERGATNGVPLERISEAQAQAIEPRVKTCGEALWSPLTASVDPAEVMASLTQDVRDAGIHIETGAPWQMTEGERVKIGGRWYEPGYLINAAGLYADQIARAYGYSQDHVILPFKGLYLKSDEPAGAVKTNIYPVPDLQNPFLGVHFTVTVSGKVKIGPTAIPAFWREHYRGLDGFHAGECLDIVSRELALFWRNPFGFRRLALGELMKYRRARMAQLARAMLSGVEARHYRQWGPPGIRAQLYDVKQGRLEMDFRFEGDHRSLHVLNAVSPGFTCALPFSSYLFDQIDRLRSGVDEKHTGA</sequence>
<evidence type="ECO:0000313" key="7">
    <source>
        <dbReference type="EMBL" id="CRH07586.1"/>
    </source>
</evidence>
<dbReference type="Pfam" id="PF01266">
    <property type="entry name" value="DAO"/>
    <property type="match status" value="1"/>
</dbReference>
<gene>
    <name evidence="7" type="ORF">MAGMO_3450</name>
</gene>
<dbReference type="Gene3D" id="3.30.9.10">
    <property type="entry name" value="D-Amino Acid Oxidase, subunit A, domain 2"/>
    <property type="match status" value="1"/>
</dbReference>
<evidence type="ECO:0000256" key="5">
    <source>
        <dbReference type="ARBA" id="ARBA00037941"/>
    </source>
</evidence>
<name>A0A1S7LP77_MAGMO</name>
<accession>A0A1S7LP77</accession>
<dbReference type="EMBL" id="LO017727">
    <property type="protein sequence ID" value="CRH07586.1"/>
    <property type="molecule type" value="Genomic_DNA"/>
</dbReference>
<keyword evidence="3" id="KW-0274">FAD</keyword>
<dbReference type="SUPFAM" id="SSF51905">
    <property type="entry name" value="FAD/NAD(P)-binding domain"/>
    <property type="match status" value="1"/>
</dbReference>
<protein>
    <submittedName>
        <fullName evidence="7">Putative FAD dependent oxidoreductase</fullName>
    </submittedName>
</protein>
<dbReference type="GO" id="GO:0047545">
    <property type="term" value="F:(S)-2-hydroxyglutarate dehydrogenase activity"/>
    <property type="evidence" value="ECO:0007669"/>
    <property type="project" value="TreeGrafter"/>
</dbReference>
<organism evidence="7">
    <name type="scientific">Magnetococcus massalia (strain MO-1)</name>
    <dbReference type="NCBI Taxonomy" id="451514"/>
    <lineage>
        <taxon>Bacteria</taxon>
        <taxon>Pseudomonadati</taxon>
        <taxon>Pseudomonadota</taxon>
        <taxon>Magnetococcia</taxon>
        <taxon>Magnetococcales</taxon>
        <taxon>Magnetococcaceae</taxon>
        <taxon>Magnetococcus</taxon>
    </lineage>
</organism>
<dbReference type="PANTHER" id="PTHR43104">
    <property type="entry name" value="L-2-HYDROXYGLUTARATE DEHYDROGENASE, MITOCHONDRIAL"/>
    <property type="match status" value="1"/>
</dbReference>
<evidence type="ECO:0000256" key="2">
    <source>
        <dbReference type="ARBA" id="ARBA00022630"/>
    </source>
</evidence>
<comment type="similarity">
    <text evidence="5">Belongs to the L2HGDH family.</text>
</comment>
<comment type="cofactor">
    <cofactor evidence="1">
        <name>FAD</name>
        <dbReference type="ChEBI" id="CHEBI:57692"/>
    </cofactor>
</comment>
<dbReference type="NCBIfam" id="NF008726">
    <property type="entry name" value="PRK11728.1"/>
    <property type="match status" value="1"/>
</dbReference>
<reference evidence="7" key="1">
    <citation type="submission" date="2015-04" db="EMBL/GenBank/DDBJ databases">
        <authorList>
            <person name="Syromyatnikov M.Y."/>
            <person name="Popov V.N."/>
        </authorList>
    </citation>
    <scope>NUCLEOTIDE SEQUENCE</scope>
    <source>
        <strain evidence="7">MO-1</strain>
    </source>
</reference>
<dbReference type="AlphaFoldDB" id="A0A1S7LP77"/>
<evidence type="ECO:0000259" key="6">
    <source>
        <dbReference type="Pfam" id="PF01266"/>
    </source>
</evidence>
<dbReference type="InterPro" id="IPR036188">
    <property type="entry name" value="FAD/NAD-bd_sf"/>
</dbReference>
<dbReference type="Gene3D" id="3.50.50.60">
    <property type="entry name" value="FAD/NAD(P)-binding domain"/>
    <property type="match status" value="1"/>
</dbReference>
<keyword evidence="2" id="KW-0285">Flavoprotein</keyword>
<dbReference type="PANTHER" id="PTHR43104:SF2">
    <property type="entry name" value="L-2-HYDROXYGLUTARATE DEHYDROGENASE, MITOCHONDRIAL"/>
    <property type="match status" value="1"/>
</dbReference>
<evidence type="ECO:0000256" key="3">
    <source>
        <dbReference type="ARBA" id="ARBA00022827"/>
    </source>
</evidence>
<evidence type="ECO:0000256" key="1">
    <source>
        <dbReference type="ARBA" id="ARBA00001974"/>
    </source>
</evidence>
<evidence type="ECO:0000256" key="4">
    <source>
        <dbReference type="ARBA" id="ARBA00023002"/>
    </source>
</evidence>
<keyword evidence="4" id="KW-0560">Oxidoreductase</keyword>